<dbReference type="AlphaFoldDB" id="A0A9D9GTN8"/>
<comment type="similarity">
    <text evidence="7">Belongs to the binding-protein-dependent transport system permease family.</text>
</comment>
<evidence type="ECO:0000256" key="2">
    <source>
        <dbReference type="ARBA" id="ARBA00022448"/>
    </source>
</evidence>
<evidence type="ECO:0000313" key="9">
    <source>
        <dbReference type="EMBL" id="MBO8416723.1"/>
    </source>
</evidence>
<evidence type="ECO:0000313" key="10">
    <source>
        <dbReference type="Proteomes" id="UP000823631"/>
    </source>
</evidence>
<evidence type="ECO:0000259" key="8">
    <source>
        <dbReference type="PROSITE" id="PS50928"/>
    </source>
</evidence>
<protein>
    <submittedName>
        <fullName evidence="9">ABC transporter permease</fullName>
    </submittedName>
</protein>
<dbReference type="Proteomes" id="UP000823631">
    <property type="component" value="Unassembled WGS sequence"/>
</dbReference>
<dbReference type="SUPFAM" id="SSF161098">
    <property type="entry name" value="MetI-like"/>
    <property type="match status" value="1"/>
</dbReference>
<evidence type="ECO:0000256" key="5">
    <source>
        <dbReference type="ARBA" id="ARBA00022989"/>
    </source>
</evidence>
<dbReference type="GO" id="GO:0055085">
    <property type="term" value="P:transmembrane transport"/>
    <property type="evidence" value="ECO:0007669"/>
    <property type="project" value="InterPro"/>
</dbReference>
<gene>
    <name evidence="9" type="ORF">IAB19_10115</name>
</gene>
<dbReference type="InterPro" id="IPR050366">
    <property type="entry name" value="BP-dependent_transpt_permease"/>
</dbReference>
<organism evidence="9 10">
    <name type="scientific">Candidatus Avisuccinivibrio stercorigallinarum</name>
    <dbReference type="NCBI Taxonomy" id="2840704"/>
    <lineage>
        <taxon>Bacteria</taxon>
        <taxon>Pseudomonadati</taxon>
        <taxon>Pseudomonadota</taxon>
        <taxon>Gammaproteobacteria</taxon>
        <taxon>Aeromonadales</taxon>
        <taxon>Succinivibrionaceae</taxon>
        <taxon>Succinivibrionaceae incertae sedis</taxon>
        <taxon>Candidatus Avisuccinivibrio</taxon>
    </lineage>
</organism>
<keyword evidence="6 7" id="KW-0472">Membrane</keyword>
<reference evidence="9" key="1">
    <citation type="submission" date="2020-10" db="EMBL/GenBank/DDBJ databases">
        <authorList>
            <person name="Gilroy R."/>
        </authorList>
    </citation>
    <scope>NUCLEOTIDE SEQUENCE</scope>
    <source>
        <strain evidence="9">17213</strain>
    </source>
</reference>
<name>A0A9D9GTN8_9GAMM</name>
<dbReference type="GO" id="GO:0005886">
    <property type="term" value="C:plasma membrane"/>
    <property type="evidence" value="ECO:0007669"/>
    <property type="project" value="UniProtKB-SubCell"/>
</dbReference>
<dbReference type="Gene3D" id="1.10.3720.10">
    <property type="entry name" value="MetI-like"/>
    <property type="match status" value="1"/>
</dbReference>
<feature type="transmembrane region" description="Helical" evidence="7">
    <location>
        <begin position="266"/>
        <end position="288"/>
    </location>
</feature>
<evidence type="ECO:0000256" key="7">
    <source>
        <dbReference type="RuleBase" id="RU363032"/>
    </source>
</evidence>
<dbReference type="InterPro" id="IPR000515">
    <property type="entry name" value="MetI-like"/>
</dbReference>
<dbReference type="PANTHER" id="PTHR43386">
    <property type="entry name" value="OLIGOPEPTIDE TRANSPORT SYSTEM PERMEASE PROTEIN APPC"/>
    <property type="match status" value="1"/>
</dbReference>
<keyword evidence="4 7" id="KW-0812">Transmembrane</keyword>
<feature type="transmembrane region" description="Helical" evidence="7">
    <location>
        <begin position="102"/>
        <end position="126"/>
    </location>
</feature>
<feature type="transmembrane region" description="Helical" evidence="7">
    <location>
        <begin position="147"/>
        <end position="176"/>
    </location>
</feature>
<reference evidence="9" key="2">
    <citation type="journal article" date="2021" name="PeerJ">
        <title>Extensive microbial diversity within the chicken gut microbiome revealed by metagenomics and culture.</title>
        <authorList>
            <person name="Gilroy R."/>
            <person name="Ravi A."/>
            <person name="Getino M."/>
            <person name="Pursley I."/>
            <person name="Horton D.L."/>
            <person name="Alikhan N.F."/>
            <person name="Baker D."/>
            <person name="Gharbi K."/>
            <person name="Hall N."/>
            <person name="Watson M."/>
            <person name="Adriaenssens E.M."/>
            <person name="Foster-Nyarko E."/>
            <person name="Jarju S."/>
            <person name="Secka A."/>
            <person name="Antonio M."/>
            <person name="Oren A."/>
            <person name="Chaudhuri R.R."/>
            <person name="La Ragione R."/>
            <person name="Hildebrand F."/>
            <person name="Pallen M.J."/>
        </authorList>
    </citation>
    <scope>NUCLEOTIDE SEQUENCE</scope>
    <source>
        <strain evidence="9">17213</strain>
    </source>
</reference>
<dbReference type="EMBL" id="JADINH010000199">
    <property type="protein sequence ID" value="MBO8416723.1"/>
    <property type="molecule type" value="Genomic_DNA"/>
</dbReference>
<proteinExistence type="inferred from homology"/>
<dbReference type="Pfam" id="PF00528">
    <property type="entry name" value="BPD_transp_1"/>
    <property type="match status" value="1"/>
</dbReference>
<sequence>MAKRSPSQDLFDRASAADRQQAQELAFRVRESERRALPYFSGGIFILLCLAALCAPLLAVHSPEQFFLTKANMPPCAEFFLGTDPLGRDLYSLLFYALRTSLAVGLISFTVSVLLALTIGVISALSPDLIDRALQRLLELLQSIPQILLFMLLCAIIPSHSILTLGLIIGSCSFFALARLLRSEVKTLLSADFVLAARGLGSSAARIALTHLLPQVLPGLSFALTSTLSSAIAAEAVLSFLGLGLSPEILSLGGLLTISERAFLMHSWWCVLIPGLVLTALLGSVTALGSYFSRRSVRPCSYL</sequence>
<feature type="transmembrane region" description="Helical" evidence="7">
    <location>
        <begin position="37"/>
        <end position="59"/>
    </location>
</feature>
<dbReference type="PROSITE" id="PS50928">
    <property type="entry name" value="ABC_TM1"/>
    <property type="match status" value="1"/>
</dbReference>
<evidence type="ECO:0000256" key="3">
    <source>
        <dbReference type="ARBA" id="ARBA00022475"/>
    </source>
</evidence>
<accession>A0A9D9GTN8</accession>
<keyword evidence="2 7" id="KW-0813">Transport</keyword>
<evidence type="ECO:0000256" key="6">
    <source>
        <dbReference type="ARBA" id="ARBA00023136"/>
    </source>
</evidence>
<feature type="domain" description="ABC transmembrane type-1" evidence="8">
    <location>
        <begin position="98"/>
        <end position="289"/>
    </location>
</feature>
<comment type="subcellular location">
    <subcellularLocation>
        <location evidence="1 7">Cell membrane</location>
        <topology evidence="1 7">Multi-pass membrane protein</topology>
    </subcellularLocation>
</comment>
<dbReference type="CDD" id="cd06261">
    <property type="entry name" value="TM_PBP2"/>
    <property type="match status" value="1"/>
</dbReference>
<dbReference type="PANTHER" id="PTHR43386:SF1">
    <property type="entry name" value="D,D-DIPEPTIDE TRANSPORT SYSTEM PERMEASE PROTEIN DDPC-RELATED"/>
    <property type="match status" value="1"/>
</dbReference>
<evidence type="ECO:0000256" key="4">
    <source>
        <dbReference type="ARBA" id="ARBA00022692"/>
    </source>
</evidence>
<evidence type="ECO:0000256" key="1">
    <source>
        <dbReference type="ARBA" id="ARBA00004651"/>
    </source>
</evidence>
<keyword evidence="5 7" id="KW-1133">Transmembrane helix</keyword>
<comment type="caution">
    <text evidence="9">The sequence shown here is derived from an EMBL/GenBank/DDBJ whole genome shotgun (WGS) entry which is preliminary data.</text>
</comment>
<dbReference type="InterPro" id="IPR035906">
    <property type="entry name" value="MetI-like_sf"/>
</dbReference>
<keyword evidence="3" id="KW-1003">Cell membrane</keyword>